<organism evidence="1 2">
    <name type="scientific">Beauveria asiatica</name>
    <dbReference type="NCBI Taxonomy" id="1069075"/>
    <lineage>
        <taxon>Eukaryota</taxon>
        <taxon>Fungi</taxon>
        <taxon>Dikarya</taxon>
        <taxon>Ascomycota</taxon>
        <taxon>Pezizomycotina</taxon>
        <taxon>Sordariomycetes</taxon>
        <taxon>Hypocreomycetidae</taxon>
        <taxon>Hypocreales</taxon>
        <taxon>Cordycipitaceae</taxon>
        <taxon>Beauveria</taxon>
    </lineage>
</organism>
<accession>A0AAW0RHV0</accession>
<dbReference type="EMBL" id="JAAHCF010000854">
    <property type="protein sequence ID" value="KAK8141764.1"/>
    <property type="molecule type" value="Genomic_DNA"/>
</dbReference>
<name>A0AAW0RHV0_9HYPO</name>
<evidence type="ECO:0000313" key="2">
    <source>
        <dbReference type="Proteomes" id="UP001397290"/>
    </source>
</evidence>
<sequence>MLWRRQKAAAAVALSEGSSVFRDLGEVAGAVNDDAKALAHSALRERLLQGICLPRRLVEREAGFEEGGLEHVVVDDQAADGAPEQLCYGALPGTRRA</sequence>
<evidence type="ECO:0000313" key="1">
    <source>
        <dbReference type="EMBL" id="KAK8141764.1"/>
    </source>
</evidence>
<dbReference type="AlphaFoldDB" id="A0AAW0RHV0"/>
<reference evidence="1 2" key="1">
    <citation type="submission" date="2020-02" db="EMBL/GenBank/DDBJ databases">
        <title>Comparative genomics of the hypocrealean fungal genus Beauvera.</title>
        <authorList>
            <person name="Showalter D.N."/>
            <person name="Bushley K.E."/>
            <person name="Rehner S.A."/>
        </authorList>
    </citation>
    <scope>NUCLEOTIDE SEQUENCE [LARGE SCALE GENOMIC DNA]</scope>
    <source>
        <strain evidence="1 2">ARSEF4384</strain>
    </source>
</reference>
<comment type="caution">
    <text evidence="1">The sequence shown here is derived from an EMBL/GenBank/DDBJ whole genome shotgun (WGS) entry which is preliminary data.</text>
</comment>
<gene>
    <name evidence="1" type="ORF">G3M48_009935</name>
</gene>
<proteinExistence type="predicted"/>
<protein>
    <submittedName>
        <fullName evidence="1">Uncharacterized protein</fullName>
    </submittedName>
</protein>
<dbReference type="Proteomes" id="UP001397290">
    <property type="component" value="Unassembled WGS sequence"/>
</dbReference>
<keyword evidence="2" id="KW-1185">Reference proteome</keyword>